<comment type="caution">
    <text evidence="17">The sequence shown here is derived from an EMBL/GenBank/DDBJ whole genome shotgun (WGS) entry which is preliminary data.</text>
</comment>
<dbReference type="InterPro" id="IPR055414">
    <property type="entry name" value="LRR_R13L4/SHOC2-like"/>
</dbReference>
<evidence type="ECO:0000256" key="1">
    <source>
        <dbReference type="ARBA" id="ARBA00004370"/>
    </source>
</evidence>
<dbReference type="GO" id="GO:0003677">
    <property type="term" value="F:DNA binding"/>
    <property type="evidence" value="ECO:0007669"/>
    <property type="project" value="UniProtKB-KW"/>
</dbReference>
<keyword evidence="8" id="KW-0863">Zinc-finger</keyword>
<keyword evidence="6" id="KW-0732">Signal</keyword>
<keyword evidence="10" id="KW-1133">Transmembrane helix</keyword>
<dbReference type="Pfam" id="PF23598">
    <property type="entry name" value="LRR_14"/>
    <property type="match status" value="1"/>
</dbReference>
<dbReference type="InterPro" id="IPR012340">
    <property type="entry name" value="NA-bd_OB-fold"/>
</dbReference>
<dbReference type="Pfam" id="PF08646">
    <property type="entry name" value="Rep_fac-A_C"/>
    <property type="match status" value="1"/>
</dbReference>
<dbReference type="Gene3D" id="3.80.10.10">
    <property type="entry name" value="Ribonuclease Inhibitor"/>
    <property type="match status" value="1"/>
</dbReference>
<evidence type="ECO:0000256" key="11">
    <source>
        <dbReference type="ARBA" id="ARBA00023125"/>
    </source>
</evidence>
<dbReference type="Proteomes" id="UP000655225">
    <property type="component" value="Unassembled WGS sequence"/>
</dbReference>
<evidence type="ECO:0000256" key="2">
    <source>
        <dbReference type="ARBA" id="ARBA00005690"/>
    </source>
</evidence>
<dbReference type="Gene3D" id="2.40.50.140">
    <property type="entry name" value="Nucleic acid-binding proteins"/>
    <property type="match status" value="1"/>
</dbReference>
<dbReference type="SMART" id="SM00369">
    <property type="entry name" value="LRR_TYP"/>
    <property type="match status" value="2"/>
</dbReference>
<keyword evidence="4" id="KW-0812">Transmembrane</keyword>
<evidence type="ECO:0000259" key="14">
    <source>
        <dbReference type="Pfam" id="PF08263"/>
    </source>
</evidence>
<dbReference type="CDD" id="cd04476">
    <property type="entry name" value="RPA1_DBD_C"/>
    <property type="match status" value="1"/>
</dbReference>
<evidence type="ECO:0000256" key="13">
    <source>
        <dbReference type="SAM" id="MobiDB-lite"/>
    </source>
</evidence>
<dbReference type="GO" id="GO:0008270">
    <property type="term" value="F:zinc ion binding"/>
    <property type="evidence" value="ECO:0007669"/>
    <property type="project" value="UniProtKB-KW"/>
</dbReference>
<evidence type="ECO:0000313" key="18">
    <source>
        <dbReference type="Proteomes" id="UP000655225"/>
    </source>
</evidence>
<organism evidence="17 18">
    <name type="scientific">Tetracentron sinense</name>
    <name type="common">Spur-leaf</name>
    <dbReference type="NCBI Taxonomy" id="13715"/>
    <lineage>
        <taxon>Eukaryota</taxon>
        <taxon>Viridiplantae</taxon>
        <taxon>Streptophyta</taxon>
        <taxon>Embryophyta</taxon>
        <taxon>Tracheophyta</taxon>
        <taxon>Spermatophyta</taxon>
        <taxon>Magnoliopsida</taxon>
        <taxon>Trochodendrales</taxon>
        <taxon>Trochodendraceae</taxon>
        <taxon>Tetracentron</taxon>
    </lineage>
</organism>
<accession>A0A834YBD5</accession>
<keyword evidence="9" id="KW-0862">Zinc</keyword>
<name>A0A834YBD5_TETSI</name>
<dbReference type="PANTHER" id="PTHR48065:SF75">
    <property type="entry name" value="LEUCINE-RICH REPEAT-CONTAINING N-TERMINAL PLANT-TYPE DOMAIN-CONTAINING PROTEIN"/>
    <property type="match status" value="1"/>
</dbReference>
<feature type="region of interest" description="Disordered" evidence="13">
    <location>
        <begin position="1"/>
        <end position="52"/>
    </location>
</feature>
<dbReference type="SUPFAM" id="SSF52058">
    <property type="entry name" value="L domain-like"/>
    <property type="match status" value="1"/>
</dbReference>
<evidence type="ECO:0000256" key="5">
    <source>
        <dbReference type="ARBA" id="ARBA00022723"/>
    </source>
</evidence>
<feature type="domain" description="Leucine-rich repeat-containing N-terminal plant-type" evidence="14">
    <location>
        <begin position="59"/>
        <end position="85"/>
    </location>
</feature>
<evidence type="ECO:0000259" key="16">
    <source>
        <dbReference type="Pfam" id="PF23598"/>
    </source>
</evidence>
<dbReference type="EMBL" id="JABCRI010000022">
    <property type="protein sequence ID" value="KAF8379026.1"/>
    <property type="molecule type" value="Genomic_DNA"/>
</dbReference>
<protein>
    <submittedName>
        <fullName evidence="17">Uncharacterized protein</fullName>
    </submittedName>
</protein>
<dbReference type="GO" id="GO:0016020">
    <property type="term" value="C:membrane"/>
    <property type="evidence" value="ECO:0007669"/>
    <property type="project" value="UniProtKB-SubCell"/>
</dbReference>
<dbReference type="InterPro" id="IPR003591">
    <property type="entry name" value="Leu-rich_rpt_typical-subtyp"/>
</dbReference>
<proteinExistence type="inferred from homology"/>
<evidence type="ECO:0000256" key="6">
    <source>
        <dbReference type="ARBA" id="ARBA00022729"/>
    </source>
</evidence>
<keyword evidence="3" id="KW-0433">Leucine-rich repeat</keyword>
<comment type="subcellular location">
    <subcellularLocation>
        <location evidence="1">Membrane</location>
    </subcellularLocation>
</comment>
<reference evidence="17 18" key="1">
    <citation type="submission" date="2020-04" db="EMBL/GenBank/DDBJ databases">
        <title>Plant Genome Project.</title>
        <authorList>
            <person name="Zhang R.-G."/>
        </authorList>
    </citation>
    <scope>NUCLEOTIDE SEQUENCE [LARGE SCALE GENOMIC DNA]</scope>
    <source>
        <strain evidence="17">YNK0</strain>
        <tissue evidence="17">Leaf</tissue>
    </source>
</reference>
<keyword evidence="7" id="KW-0677">Repeat</keyword>
<keyword evidence="11" id="KW-0238">DNA-binding</keyword>
<keyword evidence="12" id="KW-0472">Membrane</keyword>
<dbReference type="InterPro" id="IPR032675">
    <property type="entry name" value="LRR_dom_sf"/>
</dbReference>
<dbReference type="AlphaFoldDB" id="A0A834YBD5"/>
<feature type="domain" description="Disease resistance R13L4/SHOC-2-like LRR" evidence="16">
    <location>
        <begin position="97"/>
        <end position="226"/>
    </location>
</feature>
<gene>
    <name evidence="17" type="ORF">HHK36_028453</name>
</gene>
<evidence type="ECO:0000256" key="7">
    <source>
        <dbReference type="ARBA" id="ARBA00022737"/>
    </source>
</evidence>
<dbReference type="Pfam" id="PF08263">
    <property type="entry name" value="LRRNT_2"/>
    <property type="match status" value="1"/>
</dbReference>
<evidence type="ECO:0000256" key="10">
    <source>
        <dbReference type="ARBA" id="ARBA00022989"/>
    </source>
</evidence>
<dbReference type="InterPro" id="IPR047192">
    <property type="entry name" value="Euk_RPA1_DBD_C"/>
</dbReference>
<feature type="compositionally biased region" description="Acidic residues" evidence="13">
    <location>
        <begin position="20"/>
        <end position="52"/>
    </location>
</feature>
<evidence type="ECO:0000256" key="4">
    <source>
        <dbReference type="ARBA" id="ARBA00022692"/>
    </source>
</evidence>
<evidence type="ECO:0000256" key="8">
    <source>
        <dbReference type="ARBA" id="ARBA00022771"/>
    </source>
</evidence>
<dbReference type="InterPro" id="IPR013955">
    <property type="entry name" value="Rep_factor-A_C"/>
</dbReference>
<feature type="domain" description="Replication factor A C-terminal" evidence="15">
    <location>
        <begin position="235"/>
        <end position="334"/>
    </location>
</feature>
<evidence type="ECO:0000256" key="9">
    <source>
        <dbReference type="ARBA" id="ARBA00022833"/>
    </source>
</evidence>
<keyword evidence="18" id="KW-1185">Reference proteome</keyword>
<keyword evidence="5" id="KW-0479">Metal-binding</keyword>
<sequence>MEDLGDEQQPRTRSVMSEPNPDDVDLLGEDDVIHDPAGNDDENGPSDQEDSADSIITESFRDVDNVLHDWIDSPSSDYCVWRGVTYDNVTFNVIALDLKGNRLSGQIPDEIGECSSLKSLDLSFNGIYGDIPLSISKLQQLESLYLHGNKLTSSIPPELRNMTKLHYLELNDNQLSGHIPPELGKLTDLFDLNVTNNNLEGPILDNLSSCTNLNSLNVEANKLNGSIPYAFVRLESMAYMYKVSIEVQDSQRSAWLTSFNDKASQIFGRLANELNELLHKENGDELLDIFISRIIWKQHLFIIRGRQSTYENSRIQGLTVIASKPVDFIEEIQFMLHEITLGSAACRLMF</sequence>
<dbReference type="PANTHER" id="PTHR48065">
    <property type="entry name" value="OS10G0469600 PROTEIN"/>
    <property type="match status" value="1"/>
</dbReference>
<evidence type="ECO:0000259" key="15">
    <source>
        <dbReference type="Pfam" id="PF08646"/>
    </source>
</evidence>
<dbReference type="InterPro" id="IPR013210">
    <property type="entry name" value="LRR_N_plant-typ"/>
</dbReference>
<dbReference type="OrthoDB" id="1939111at2759"/>
<evidence type="ECO:0000313" key="17">
    <source>
        <dbReference type="EMBL" id="KAF8379026.1"/>
    </source>
</evidence>
<comment type="similarity">
    <text evidence="2">Belongs to the replication factor A protein 1 family.</text>
</comment>
<evidence type="ECO:0000256" key="12">
    <source>
        <dbReference type="ARBA" id="ARBA00023136"/>
    </source>
</evidence>
<dbReference type="FunFam" id="3.80.10.10:FF:000400">
    <property type="entry name" value="Nuclear pore complex protein NUP107"/>
    <property type="match status" value="1"/>
</dbReference>
<dbReference type="SUPFAM" id="SSF50249">
    <property type="entry name" value="Nucleic acid-binding proteins"/>
    <property type="match status" value="1"/>
</dbReference>
<evidence type="ECO:0000256" key="3">
    <source>
        <dbReference type="ARBA" id="ARBA00022614"/>
    </source>
</evidence>